<dbReference type="SUPFAM" id="SSF101386">
    <property type="entry name" value="all-alpha NTP pyrophosphatases"/>
    <property type="match status" value="2"/>
</dbReference>
<feature type="domain" description="NTP pyrophosphohydrolase MazG-like" evidence="2">
    <location>
        <begin position="219"/>
        <end position="292"/>
    </location>
</feature>
<name>A0A3E3DVW8_9FIRM</name>
<dbReference type="GO" id="GO:0006950">
    <property type="term" value="P:response to stress"/>
    <property type="evidence" value="ECO:0007669"/>
    <property type="project" value="UniProtKB-ARBA"/>
</dbReference>
<dbReference type="NCBIfam" id="NF007113">
    <property type="entry name" value="PRK09562.1"/>
    <property type="match status" value="1"/>
</dbReference>
<dbReference type="GO" id="GO:0046052">
    <property type="term" value="P:UTP catabolic process"/>
    <property type="evidence" value="ECO:0007669"/>
    <property type="project" value="TreeGrafter"/>
</dbReference>
<dbReference type="GO" id="GO:0046076">
    <property type="term" value="P:dTTP catabolic process"/>
    <property type="evidence" value="ECO:0007669"/>
    <property type="project" value="TreeGrafter"/>
</dbReference>
<dbReference type="InterPro" id="IPR048011">
    <property type="entry name" value="NTP-PPase_MazG-like_C"/>
</dbReference>
<dbReference type="Proteomes" id="UP000261212">
    <property type="component" value="Unassembled WGS sequence"/>
</dbReference>
<dbReference type="Gene3D" id="1.10.287.1080">
    <property type="entry name" value="MazG-like"/>
    <property type="match status" value="2"/>
</dbReference>
<comment type="caution">
    <text evidence="3">The sequence shown here is derived from an EMBL/GenBank/DDBJ whole genome shotgun (WGS) entry which is preliminary data.</text>
</comment>
<dbReference type="AlphaFoldDB" id="A0A3E3DVW8"/>
<dbReference type="GO" id="GO:0046047">
    <property type="term" value="P:TTP catabolic process"/>
    <property type="evidence" value="ECO:0007669"/>
    <property type="project" value="TreeGrafter"/>
</dbReference>
<evidence type="ECO:0000313" key="3">
    <source>
        <dbReference type="EMBL" id="RGD73391.1"/>
    </source>
</evidence>
<accession>A0A3E3DVW8</accession>
<dbReference type="InterPro" id="IPR011551">
    <property type="entry name" value="NTP_PyrPHydrolase_MazG"/>
</dbReference>
<dbReference type="EMBL" id="QUSM01000006">
    <property type="protein sequence ID" value="RGD73391.1"/>
    <property type="molecule type" value="Genomic_DNA"/>
</dbReference>
<sequence length="449" mass="52457">MKRIFIVNIDNVGNLNLNTLNKIENAEIIYVENNNKKIIFPFNKSIEYIDINNYEELIDRFSNKNNICLIFDTLNKNKLLDNLIENKNIEIDIDDNITNILYNDLDSYKVINAGKASLDKPDCESINIFININDKKDLKKVKEHLIKYFSKKIEIYVIRKEKLDKIRLNDLNDGDEALFPITLIIKKQDFLLTKGSLKSFMDLIAYLRSDNGCPWDRKQTHDSLKKHLLEETYEVIDAIDRNNTEDLKEELGDLLLQIALHCQIEIENDSFDERDVIDSISSKIIRRHPYVFDNTILEGEDTSKVWNEVKKEEKSYSNFSQTMESVPKVFPALLYANKIQSRAKNANFDFENYNQAIDKIYEELNELKNEINNDEDKLFMEAGDLLFSVVNTLRLLDINSEEALKASTNKFISRFSMMEKLIEGDNNDITGLKAEILEKYWEKAKLLLK</sequence>
<feature type="domain" description="NTP pyrophosphohydrolase MazG-like" evidence="2">
    <location>
        <begin position="357"/>
        <end position="414"/>
    </location>
</feature>
<proteinExistence type="predicted"/>
<keyword evidence="1" id="KW-0175">Coiled coil</keyword>
<gene>
    <name evidence="3" type="ORF">DW687_10175</name>
</gene>
<dbReference type="RefSeq" id="WP_117532649.1">
    <property type="nucleotide sequence ID" value="NZ_JBKXAL010000053.1"/>
</dbReference>
<dbReference type="PANTHER" id="PTHR30522:SF0">
    <property type="entry name" value="NUCLEOSIDE TRIPHOSPHATE PYROPHOSPHOHYDROLASE"/>
    <property type="match status" value="1"/>
</dbReference>
<feature type="coiled-coil region" evidence="1">
    <location>
        <begin position="350"/>
        <end position="381"/>
    </location>
</feature>
<evidence type="ECO:0000313" key="4">
    <source>
        <dbReference type="Proteomes" id="UP000261212"/>
    </source>
</evidence>
<dbReference type="InterPro" id="IPR048015">
    <property type="entry name" value="NTP-PPase_MazG-like_N"/>
</dbReference>
<organism evidence="3 4">
    <name type="scientific">Anaerofustis stercorihominis</name>
    <dbReference type="NCBI Taxonomy" id="214853"/>
    <lineage>
        <taxon>Bacteria</taxon>
        <taxon>Bacillati</taxon>
        <taxon>Bacillota</taxon>
        <taxon>Clostridia</taxon>
        <taxon>Eubacteriales</taxon>
        <taxon>Eubacteriaceae</taxon>
        <taxon>Anaerofustis</taxon>
    </lineage>
</organism>
<protein>
    <submittedName>
        <fullName evidence="3">Nucleoside triphosphate pyrophosphohydrolase</fullName>
    </submittedName>
</protein>
<dbReference type="FunFam" id="1.10.287.1080:FF:000001">
    <property type="entry name" value="Nucleoside triphosphate pyrophosphohydrolase"/>
    <property type="match status" value="1"/>
</dbReference>
<dbReference type="CDD" id="cd11528">
    <property type="entry name" value="NTP-PPase_MazG_Nterm"/>
    <property type="match status" value="1"/>
</dbReference>
<keyword evidence="3" id="KW-0378">Hydrolase</keyword>
<dbReference type="GO" id="GO:0047429">
    <property type="term" value="F:nucleoside triphosphate diphosphatase activity"/>
    <property type="evidence" value="ECO:0007669"/>
    <property type="project" value="InterPro"/>
</dbReference>
<dbReference type="GO" id="GO:0046081">
    <property type="term" value="P:dUTP catabolic process"/>
    <property type="evidence" value="ECO:0007669"/>
    <property type="project" value="TreeGrafter"/>
</dbReference>
<reference evidence="3 4" key="1">
    <citation type="submission" date="2018-08" db="EMBL/GenBank/DDBJ databases">
        <title>A genome reference for cultivated species of the human gut microbiota.</title>
        <authorList>
            <person name="Zou Y."/>
            <person name="Xue W."/>
            <person name="Luo G."/>
        </authorList>
    </citation>
    <scope>NUCLEOTIDE SEQUENCE [LARGE SCALE GENOMIC DNA]</scope>
    <source>
        <strain evidence="3 4">AM25-6</strain>
    </source>
</reference>
<dbReference type="PANTHER" id="PTHR30522">
    <property type="entry name" value="NUCLEOSIDE TRIPHOSPHATE PYROPHOSPHOHYDROLASE"/>
    <property type="match status" value="1"/>
</dbReference>
<dbReference type="CDD" id="cd11529">
    <property type="entry name" value="NTP-PPase_MazG_Cterm"/>
    <property type="match status" value="1"/>
</dbReference>
<dbReference type="GO" id="GO:0006203">
    <property type="term" value="P:dGTP catabolic process"/>
    <property type="evidence" value="ECO:0007669"/>
    <property type="project" value="TreeGrafter"/>
</dbReference>
<evidence type="ECO:0000256" key="1">
    <source>
        <dbReference type="SAM" id="Coils"/>
    </source>
</evidence>
<dbReference type="Pfam" id="PF03819">
    <property type="entry name" value="MazG"/>
    <property type="match status" value="2"/>
</dbReference>
<dbReference type="InterPro" id="IPR004518">
    <property type="entry name" value="MazG-like_dom"/>
</dbReference>
<dbReference type="NCBIfam" id="TIGR00444">
    <property type="entry name" value="mazG"/>
    <property type="match status" value="1"/>
</dbReference>
<dbReference type="GO" id="GO:0046061">
    <property type="term" value="P:dATP catabolic process"/>
    <property type="evidence" value="ECO:0007669"/>
    <property type="project" value="TreeGrafter"/>
</dbReference>
<evidence type="ECO:0000259" key="2">
    <source>
        <dbReference type="Pfam" id="PF03819"/>
    </source>
</evidence>